<sequence>MSREDQHESTSTTVVHSSIALLQERFRQLQRVKEMREERALKKMLTEPKHKQLDSNPTMHYVQPSSRLFFDSELSIPPRSPPHVALSIWPQSQTNHADYTSSYSETQPFENSCPTDHRPSALTSFNKSNDSDSHPDVDTSLHL</sequence>
<reference evidence="2 3" key="1">
    <citation type="journal article" date="2016" name="G3 (Bethesda)">
        <title>First Draft Assembly and Annotation of the Genome of a California Endemic Oak Quercus lobata Nee (Fagaceae).</title>
        <authorList>
            <person name="Sork V.L."/>
            <person name="Fitz-Gibbon S.T."/>
            <person name="Puiu D."/>
            <person name="Crepeau M."/>
            <person name="Gugger P.F."/>
            <person name="Sherman R."/>
            <person name="Stevens K."/>
            <person name="Langley C.H."/>
            <person name="Pellegrini M."/>
            <person name="Salzberg S.L."/>
        </authorList>
    </citation>
    <scope>NUCLEOTIDE SEQUENCE [LARGE SCALE GENOMIC DNA]</scope>
    <source>
        <strain evidence="2 3">cv. SW786</strain>
    </source>
</reference>
<dbReference type="OrthoDB" id="671858at2759"/>
<dbReference type="RefSeq" id="XP_030970616.1">
    <property type="nucleotide sequence ID" value="XM_031114756.1"/>
</dbReference>
<dbReference type="OMA" id="FRQLERM"/>
<gene>
    <name evidence="2" type="primary">LOC115990997</name>
</gene>
<organism evidence="2 3">
    <name type="scientific">Quercus lobata</name>
    <name type="common">Valley oak</name>
    <dbReference type="NCBI Taxonomy" id="97700"/>
    <lineage>
        <taxon>Eukaryota</taxon>
        <taxon>Viridiplantae</taxon>
        <taxon>Streptophyta</taxon>
        <taxon>Embryophyta</taxon>
        <taxon>Tracheophyta</taxon>
        <taxon>Spermatophyta</taxon>
        <taxon>Magnoliopsida</taxon>
        <taxon>eudicotyledons</taxon>
        <taxon>Gunneridae</taxon>
        <taxon>Pentapetalae</taxon>
        <taxon>rosids</taxon>
        <taxon>fabids</taxon>
        <taxon>Fagales</taxon>
        <taxon>Fagaceae</taxon>
        <taxon>Quercus</taxon>
    </lineage>
</organism>
<feature type="compositionally biased region" description="Polar residues" evidence="1">
    <location>
        <begin position="96"/>
        <end position="114"/>
    </location>
</feature>
<protein>
    <submittedName>
        <fullName evidence="2">Uncharacterized protein</fullName>
    </submittedName>
</protein>
<dbReference type="AlphaFoldDB" id="A0A7N2R5E7"/>
<evidence type="ECO:0000256" key="1">
    <source>
        <dbReference type="SAM" id="MobiDB-lite"/>
    </source>
</evidence>
<feature type="region of interest" description="Disordered" evidence="1">
    <location>
        <begin position="96"/>
        <end position="143"/>
    </location>
</feature>
<dbReference type="Gramene" id="QL05p068371:mrna">
    <property type="protein sequence ID" value="QL05p068371:mrna:CDS:1"/>
    <property type="gene ID" value="QL05p068371"/>
</dbReference>
<dbReference type="KEGG" id="qlo:115990997"/>
<proteinExistence type="predicted"/>
<name>A0A7N2R5E7_QUELO</name>
<reference evidence="2" key="2">
    <citation type="submission" date="2021-01" db="UniProtKB">
        <authorList>
            <consortium name="EnsemblPlants"/>
        </authorList>
    </citation>
    <scope>IDENTIFICATION</scope>
</reference>
<dbReference type="EnsemblPlants" id="QL05p068371:mrna">
    <property type="protein sequence ID" value="QL05p068371:mrna:CDS:1"/>
    <property type="gene ID" value="QL05p068371"/>
</dbReference>
<dbReference type="Proteomes" id="UP000594261">
    <property type="component" value="Chromosome 5"/>
</dbReference>
<dbReference type="EMBL" id="LRBV02000005">
    <property type="status" value="NOT_ANNOTATED_CDS"/>
    <property type="molecule type" value="Genomic_DNA"/>
</dbReference>
<dbReference type="PANTHER" id="PTHR34570:SF7">
    <property type="entry name" value="GENOME ASSEMBLY, CHROMOSOME: A08"/>
    <property type="match status" value="1"/>
</dbReference>
<dbReference type="GeneID" id="115990997"/>
<evidence type="ECO:0000313" key="3">
    <source>
        <dbReference type="Proteomes" id="UP000594261"/>
    </source>
</evidence>
<evidence type="ECO:0000313" key="2">
    <source>
        <dbReference type="EnsemblPlants" id="QL05p068371:mrna:CDS:1"/>
    </source>
</evidence>
<keyword evidence="3" id="KW-1185">Reference proteome</keyword>
<feature type="compositionally biased region" description="Basic and acidic residues" evidence="1">
    <location>
        <begin position="129"/>
        <end position="143"/>
    </location>
</feature>
<accession>A0A7N2R5E7</accession>
<dbReference type="InParanoid" id="A0A7N2R5E7"/>
<dbReference type="FunCoup" id="A0A7N2R5E7">
    <property type="interactions" value="130"/>
</dbReference>
<dbReference type="PANTHER" id="PTHR34570">
    <property type="entry name" value="OS03G0593100 PROTEIN"/>
    <property type="match status" value="1"/>
</dbReference>